<accession>A0A6J5M372</accession>
<name>A0A6J5M372_9CAUD</name>
<sequence>MTAININYENTRPKVCAFFAGRVWYAGIESGQKNGWVMFSQVATDLDKFSKCYQEGDPTSEVFSDIKDDDGGVIPIPDAGEILELKALGPSIAVFATNGVWQILGGDNGFKATSYSVQKITNAGCQGAKTVIEAEDILFYWSNNGIYSLQIDQTGLAKAENITELSIKSFYQSIPVSSRQYTQGAYSRTKKLIWWGYNNTNASYQKDRILCFDVRLGAWYAYSLSGNTVFPMAIGVTNETGTINESFGVVVGVDNVLVNADEVVTDVVTNNAASQEFKLLTLTPTETTFGLTWSDQTNNNYQDWGVDAPAYMVTGYSMGSTGPSKMKTAGYVHAFMKKCPIVLNGLGVPIRDASVKMQTRWDFTDNTIANKWGDEYEVYRLLRPYFADPSTTVETGYPLIITKNKVRGRGKALQIKWSSSPLKEMKLVGWSMNMVENTNV</sequence>
<organism evidence="1">
    <name type="scientific">uncultured Caudovirales phage</name>
    <dbReference type="NCBI Taxonomy" id="2100421"/>
    <lineage>
        <taxon>Viruses</taxon>
        <taxon>Duplodnaviria</taxon>
        <taxon>Heunggongvirae</taxon>
        <taxon>Uroviricota</taxon>
        <taxon>Caudoviricetes</taxon>
        <taxon>Peduoviridae</taxon>
        <taxon>Maltschvirus</taxon>
        <taxon>Maltschvirus maltsch</taxon>
    </lineage>
</organism>
<reference evidence="1" key="1">
    <citation type="submission" date="2020-04" db="EMBL/GenBank/DDBJ databases">
        <authorList>
            <person name="Chiriac C."/>
            <person name="Salcher M."/>
            <person name="Ghai R."/>
            <person name="Kavagutti S V."/>
        </authorList>
    </citation>
    <scope>NUCLEOTIDE SEQUENCE</scope>
</reference>
<evidence type="ECO:0000313" key="1">
    <source>
        <dbReference type="EMBL" id="CAB4139526.1"/>
    </source>
</evidence>
<protein>
    <submittedName>
        <fullName evidence="1">Uncharacterized protein</fullName>
    </submittedName>
</protein>
<gene>
    <name evidence="1" type="ORF">UFOVP336_54</name>
</gene>
<dbReference type="EMBL" id="LR796359">
    <property type="protein sequence ID" value="CAB4139526.1"/>
    <property type="molecule type" value="Genomic_DNA"/>
</dbReference>
<proteinExistence type="predicted"/>